<evidence type="ECO:0000256" key="4">
    <source>
        <dbReference type="RuleBase" id="RU361235"/>
    </source>
</evidence>
<dbReference type="AlphaFoldDB" id="A0A8S1H8J9"/>
<evidence type="ECO:0000313" key="6">
    <source>
        <dbReference type="EMBL" id="CAD6191745.1"/>
    </source>
</evidence>
<keyword evidence="3 4" id="KW-0378">Hydrolase</keyword>
<comment type="similarity">
    <text evidence="1 4">Belongs to the type-B carboxylesterase/lipase family.</text>
</comment>
<dbReference type="InterPro" id="IPR019819">
    <property type="entry name" value="Carboxylesterase_B_CS"/>
</dbReference>
<dbReference type="InterPro" id="IPR029058">
    <property type="entry name" value="AB_hydrolase_fold"/>
</dbReference>
<dbReference type="PROSITE" id="PS00941">
    <property type="entry name" value="CARBOXYLESTERASE_B_2"/>
    <property type="match status" value="1"/>
</dbReference>
<accession>A0A8S1H8J9</accession>
<keyword evidence="2" id="KW-0719">Serine esterase</keyword>
<comment type="caution">
    <text evidence="6">The sequence shown here is derived from an EMBL/GenBank/DDBJ whole genome shotgun (WGS) entry which is preliminary data.</text>
</comment>
<gene>
    <name evidence="6" type="ORF">CAUJ_LOCUS7664</name>
</gene>
<dbReference type="EC" id="3.1.1.-" evidence="4"/>
<evidence type="ECO:0000256" key="1">
    <source>
        <dbReference type="ARBA" id="ARBA00005964"/>
    </source>
</evidence>
<organism evidence="6 7">
    <name type="scientific">Caenorhabditis auriculariae</name>
    <dbReference type="NCBI Taxonomy" id="2777116"/>
    <lineage>
        <taxon>Eukaryota</taxon>
        <taxon>Metazoa</taxon>
        <taxon>Ecdysozoa</taxon>
        <taxon>Nematoda</taxon>
        <taxon>Chromadorea</taxon>
        <taxon>Rhabditida</taxon>
        <taxon>Rhabditina</taxon>
        <taxon>Rhabditomorpha</taxon>
        <taxon>Rhabditoidea</taxon>
        <taxon>Rhabditidae</taxon>
        <taxon>Peloderinae</taxon>
        <taxon>Caenorhabditis</taxon>
    </lineage>
</organism>
<feature type="chain" id="PRO_5035961407" description="Carboxylic ester hydrolase" evidence="4">
    <location>
        <begin position="18"/>
        <end position="557"/>
    </location>
</feature>
<feature type="domain" description="Carboxylesterase type B" evidence="5">
    <location>
        <begin position="22"/>
        <end position="518"/>
    </location>
</feature>
<dbReference type="PROSITE" id="PS00122">
    <property type="entry name" value="CARBOXYLESTERASE_B_1"/>
    <property type="match status" value="1"/>
</dbReference>
<dbReference type="OrthoDB" id="19653at2759"/>
<dbReference type="InterPro" id="IPR019826">
    <property type="entry name" value="Carboxylesterase_B_AS"/>
</dbReference>
<dbReference type="InterPro" id="IPR002018">
    <property type="entry name" value="CarbesteraseB"/>
</dbReference>
<dbReference type="GO" id="GO:0052689">
    <property type="term" value="F:carboxylic ester hydrolase activity"/>
    <property type="evidence" value="ECO:0007669"/>
    <property type="project" value="UniProtKB-KW"/>
</dbReference>
<protein>
    <recommendedName>
        <fullName evidence="4">Carboxylic ester hydrolase</fullName>
        <ecNumber evidence="4">3.1.1.-</ecNumber>
    </recommendedName>
</protein>
<dbReference type="InterPro" id="IPR050309">
    <property type="entry name" value="Type-B_Carboxylest/Lipase"/>
</dbReference>
<keyword evidence="4" id="KW-0732">Signal</keyword>
<dbReference type="EMBL" id="CAJGYM010000023">
    <property type="protein sequence ID" value="CAD6191745.1"/>
    <property type="molecule type" value="Genomic_DNA"/>
</dbReference>
<dbReference type="Pfam" id="PF00135">
    <property type="entry name" value="COesterase"/>
    <property type="match status" value="1"/>
</dbReference>
<evidence type="ECO:0000256" key="3">
    <source>
        <dbReference type="ARBA" id="ARBA00022801"/>
    </source>
</evidence>
<proteinExistence type="inferred from homology"/>
<dbReference type="Proteomes" id="UP000835052">
    <property type="component" value="Unassembled WGS sequence"/>
</dbReference>
<sequence length="557" mass="62507">MNLFSATWILMIIGGQAGDVTYQTPFGAVVGSQFLTSSGVSIDAFKGIPYAEPIDSRQRLKKSSLVKPWEMPLDAKTYQKACIPGAAPANASEFSEDCLYVNIFTPTHRKTGKLPVMVFIHGGGFKEGSGVDEAWNPFADRFTSKEIVVVLIQYRLGALGFLSLGCDSGLFPCNLGIWDQALALRFVNATIDSFGGDPSDVTLMGHSAGSMSTSILSLSPVTRGFIKRCIQLSGSSWIMPQYKKTNFQSTKMILTNLECQQNSSAELINCFQGKSLDDIYRAQVGATLFPEVGDELFPKPTSELINDVESQPPVLMGVMSLEALYFTYLKSSNEIFPYILRPTVEEYINASLAEKYGEDSPDAFNRISDYYLPVNATDADDYPYFMRQRTRINSNTLFDVAIVREIIARSEKSDVFAYHFQYFNDAEFEKDFPVKDTYHCSEFPYIWKVFKDRKFNFTQDDDVVAAFFTTSLVNFIKTGNPSTDAFIWPRSDSCVTHVKVLPNPVIDKELFNDDFNFWESMREQFRYDLITGLYYTASTASSSQIILTICIILSTLL</sequence>
<reference evidence="6" key="1">
    <citation type="submission" date="2020-10" db="EMBL/GenBank/DDBJ databases">
        <authorList>
            <person name="Kikuchi T."/>
        </authorList>
    </citation>
    <scope>NUCLEOTIDE SEQUENCE</scope>
    <source>
        <strain evidence="6">NKZ352</strain>
    </source>
</reference>
<keyword evidence="7" id="KW-1185">Reference proteome</keyword>
<feature type="signal peptide" evidence="4">
    <location>
        <begin position="1"/>
        <end position="17"/>
    </location>
</feature>
<evidence type="ECO:0000259" key="5">
    <source>
        <dbReference type="Pfam" id="PF00135"/>
    </source>
</evidence>
<name>A0A8S1H8J9_9PELO</name>
<evidence type="ECO:0000313" key="7">
    <source>
        <dbReference type="Proteomes" id="UP000835052"/>
    </source>
</evidence>
<dbReference type="PANTHER" id="PTHR11559">
    <property type="entry name" value="CARBOXYLESTERASE"/>
    <property type="match status" value="1"/>
</dbReference>
<dbReference type="Gene3D" id="3.40.50.1820">
    <property type="entry name" value="alpha/beta hydrolase"/>
    <property type="match status" value="1"/>
</dbReference>
<dbReference type="SUPFAM" id="SSF53474">
    <property type="entry name" value="alpha/beta-Hydrolases"/>
    <property type="match status" value="1"/>
</dbReference>
<evidence type="ECO:0000256" key="2">
    <source>
        <dbReference type="ARBA" id="ARBA00022487"/>
    </source>
</evidence>